<keyword evidence="3" id="KW-1185">Reference proteome</keyword>
<dbReference type="eggNOG" id="arCOG00215">
    <property type="taxonomic scope" value="Archaea"/>
</dbReference>
<dbReference type="PANTHER" id="PTHR13939:SF0">
    <property type="entry name" value="NMN AMIDOHYDROLASE-LIKE PROTEIN YFAY"/>
    <property type="match status" value="1"/>
</dbReference>
<sequence>MTEGRHLFVRPVPTSGMRVGLITVGDELLAGDTVNTNAAWLAEQLTDRGVTVGRITVVPDRTADIAETVDAYRTQYDAVLLTGGIGPTHDDVTMEAVAEAFDVALVEDQAALDWLAENRDYAREDLADGTALIPAGARMIPNREGVAPGCVLANVYVLPGVPAEMQAMFDVVATDFTGEQQHIEVVHVDEPESALLDRIETLGDRFDVTVGSYPGEIVRLKISSTDRDAVERATAWLRERVELAAAEES</sequence>
<dbReference type="PANTHER" id="PTHR13939">
    <property type="entry name" value="NICOTINAMIDE-NUCLEOTIDE AMIDOHYDROLASE PNCC"/>
    <property type="match status" value="1"/>
</dbReference>
<dbReference type="NCBIfam" id="TIGR00177">
    <property type="entry name" value="molyb_syn"/>
    <property type="match status" value="1"/>
</dbReference>
<dbReference type="AlphaFoldDB" id="C7NQL7"/>
<accession>C7NQL7</accession>
<feature type="domain" description="MoaB/Mog" evidence="1">
    <location>
        <begin position="20"/>
        <end position="179"/>
    </location>
</feature>
<reference evidence="2 3" key="1">
    <citation type="journal article" date="2009" name="Stand. Genomic Sci.">
        <title>Complete genome sequence of Halorhabdus utahensis type strain (AX-2).</title>
        <authorList>
            <person name="Anderson I."/>
            <person name="Tindall B.J."/>
            <person name="Pomrenke H."/>
            <person name="Goker M."/>
            <person name="Lapidus A."/>
            <person name="Nolan M."/>
            <person name="Copeland A."/>
            <person name="Glavina Del Rio T."/>
            <person name="Chen F."/>
            <person name="Tice H."/>
            <person name="Cheng J.F."/>
            <person name="Lucas S."/>
            <person name="Chertkov O."/>
            <person name="Bruce D."/>
            <person name="Brettin T."/>
            <person name="Detter J.C."/>
            <person name="Han C."/>
            <person name="Goodwin L."/>
            <person name="Land M."/>
            <person name="Hauser L."/>
            <person name="Chang Y.J."/>
            <person name="Jeffries C.D."/>
            <person name="Pitluck S."/>
            <person name="Pati A."/>
            <person name="Mavromatis K."/>
            <person name="Ivanova N."/>
            <person name="Ovchinnikova G."/>
            <person name="Chen A."/>
            <person name="Palaniappan K."/>
            <person name="Chain P."/>
            <person name="Rohde M."/>
            <person name="Bristow J."/>
            <person name="Eisen J.A."/>
            <person name="Markowitz V."/>
            <person name="Hugenholtz P."/>
            <person name="Kyrpides N.C."/>
            <person name="Klenk H.P."/>
        </authorList>
    </citation>
    <scope>NUCLEOTIDE SEQUENCE [LARGE SCALE GENOMIC DNA]</scope>
    <source>
        <strain evidence="3">DSM 12940 / JCM 11049 / AX-2</strain>
    </source>
</reference>
<dbReference type="Proteomes" id="UP000002071">
    <property type="component" value="Chromosome"/>
</dbReference>
<dbReference type="KEGG" id="hut:Huta_0288"/>
<dbReference type="EMBL" id="CP001687">
    <property type="protein sequence ID" value="ACV10476.1"/>
    <property type="molecule type" value="Genomic_DNA"/>
</dbReference>
<proteinExistence type="predicted"/>
<dbReference type="HOGENOM" id="CLU_030805_0_2_2"/>
<dbReference type="InterPro" id="IPR050101">
    <property type="entry name" value="CinA"/>
</dbReference>
<evidence type="ECO:0000313" key="2">
    <source>
        <dbReference type="EMBL" id="ACV10476.1"/>
    </source>
</evidence>
<name>C7NQL7_HALUD</name>
<evidence type="ECO:0000313" key="3">
    <source>
        <dbReference type="Proteomes" id="UP000002071"/>
    </source>
</evidence>
<dbReference type="InterPro" id="IPR001453">
    <property type="entry name" value="MoaB/Mog_dom"/>
</dbReference>
<organism evidence="2 3">
    <name type="scientific">Halorhabdus utahensis (strain DSM 12940 / JCM 11049 / AX-2)</name>
    <dbReference type="NCBI Taxonomy" id="519442"/>
    <lineage>
        <taxon>Archaea</taxon>
        <taxon>Methanobacteriati</taxon>
        <taxon>Methanobacteriota</taxon>
        <taxon>Stenosarchaea group</taxon>
        <taxon>Halobacteria</taxon>
        <taxon>Halobacteriales</taxon>
        <taxon>Haloarculaceae</taxon>
        <taxon>Halorhabdus</taxon>
    </lineage>
</organism>
<gene>
    <name evidence="2" type="ordered locus">Huta_0288</name>
</gene>
<protein>
    <submittedName>
        <fullName evidence="2">Molybdopterin binding domain protein</fullName>
    </submittedName>
</protein>
<dbReference type="STRING" id="519442.Huta_0288"/>
<dbReference type="CDD" id="cd00885">
    <property type="entry name" value="cinA"/>
    <property type="match status" value="1"/>
</dbReference>
<dbReference type="SUPFAM" id="SSF53218">
    <property type="entry name" value="Molybdenum cofactor biosynthesis proteins"/>
    <property type="match status" value="1"/>
</dbReference>
<evidence type="ECO:0000259" key="1">
    <source>
        <dbReference type="SMART" id="SM00852"/>
    </source>
</evidence>
<dbReference type="Gene3D" id="3.40.980.10">
    <property type="entry name" value="MoaB/Mog-like domain"/>
    <property type="match status" value="1"/>
</dbReference>
<dbReference type="Pfam" id="PF00994">
    <property type="entry name" value="MoCF_biosynth"/>
    <property type="match status" value="1"/>
</dbReference>
<dbReference type="SMART" id="SM00852">
    <property type="entry name" value="MoCF_biosynth"/>
    <property type="match status" value="1"/>
</dbReference>
<dbReference type="InterPro" id="IPR036425">
    <property type="entry name" value="MoaB/Mog-like_dom_sf"/>
</dbReference>